<organism evidence="2 3">
    <name type="scientific">Brassica carinata</name>
    <name type="common">Ethiopian mustard</name>
    <name type="synonym">Abyssinian cabbage</name>
    <dbReference type="NCBI Taxonomy" id="52824"/>
    <lineage>
        <taxon>Eukaryota</taxon>
        <taxon>Viridiplantae</taxon>
        <taxon>Streptophyta</taxon>
        <taxon>Embryophyta</taxon>
        <taxon>Tracheophyta</taxon>
        <taxon>Spermatophyta</taxon>
        <taxon>Magnoliopsida</taxon>
        <taxon>eudicotyledons</taxon>
        <taxon>Gunneridae</taxon>
        <taxon>Pentapetalae</taxon>
        <taxon>rosids</taxon>
        <taxon>malvids</taxon>
        <taxon>Brassicales</taxon>
        <taxon>Brassicaceae</taxon>
        <taxon>Brassiceae</taxon>
        <taxon>Brassica</taxon>
    </lineage>
</organism>
<dbReference type="Proteomes" id="UP000886595">
    <property type="component" value="Unassembled WGS sequence"/>
</dbReference>
<dbReference type="PANTHER" id="PTHR31087">
    <property type="match status" value="1"/>
</dbReference>
<keyword evidence="3" id="KW-1185">Reference proteome</keyword>
<dbReference type="Pfam" id="PF04525">
    <property type="entry name" value="LOR"/>
    <property type="match status" value="1"/>
</dbReference>
<comment type="similarity">
    <text evidence="1">Belongs to the LOR family.</text>
</comment>
<comment type="caution">
    <text evidence="2">The sequence shown here is derived from an EMBL/GenBank/DDBJ whole genome shotgun (WGS) entry which is preliminary data.</text>
</comment>
<dbReference type="InterPro" id="IPR025659">
    <property type="entry name" value="Tubby-like_C"/>
</dbReference>
<dbReference type="Gene3D" id="2.40.160.200">
    <property type="entry name" value="LURP1-related"/>
    <property type="match status" value="1"/>
</dbReference>
<dbReference type="InterPro" id="IPR007612">
    <property type="entry name" value="LOR"/>
</dbReference>
<gene>
    <name evidence="2" type="ORF">Bca52824_014482</name>
</gene>
<dbReference type="EMBL" id="JAAMPC010000003">
    <property type="protein sequence ID" value="KAG2321269.1"/>
    <property type="molecule type" value="Genomic_DNA"/>
</dbReference>
<dbReference type="SUPFAM" id="SSF54518">
    <property type="entry name" value="Tubby C-terminal domain-like"/>
    <property type="match status" value="1"/>
</dbReference>
<protein>
    <submittedName>
        <fullName evidence="2">Uncharacterized protein</fullName>
    </submittedName>
</protein>
<dbReference type="AlphaFoldDB" id="A0A8X7W076"/>
<reference evidence="2 3" key="1">
    <citation type="submission" date="2020-02" db="EMBL/GenBank/DDBJ databases">
        <authorList>
            <person name="Ma Q."/>
            <person name="Huang Y."/>
            <person name="Song X."/>
            <person name="Pei D."/>
        </authorList>
    </citation>
    <scope>NUCLEOTIDE SEQUENCE [LARGE SCALE GENOMIC DNA]</scope>
    <source>
        <strain evidence="2">Sxm20200214</strain>
        <tissue evidence="2">Leaf</tissue>
    </source>
</reference>
<evidence type="ECO:0000256" key="1">
    <source>
        <dbReference type="ARBA" id="ARBA00005437"/>
    </source>
</evidence>
<accession>A0A8X7W076</accession>
<dbReference type="InterPro" id="IPR038595">
    <property type="entry name" value="LOR_sf"/>
</dbReference>
<proteinExistence type="inferred from homology"/>
<dbReference type="PANTHER" id="PTHR31087:SF100">
    <property type="entry name" value="BNAC08G49520D PROTEIN"/>
    <property type="match status" value="1"/>
</dbReference>
<dbReference type="OrthoDB" id="97518at2759"/>
<sequence>MVQSVIVDRRFCGPDPVDLAMVRDKIASQYGNFVIGDVDGNMLFQVKKPGFGLHKKMILSDSSGSPILTMKEKAMTLHNRWQVFKGGSTEECDMLYIVKRSSMVQRTTKLDVFLGRNHEEKTCDFRVKGTNWLERSCVLYAGESDVIVAQMQHKKHTRHTALSGKDSFSVIVNPNVDYAFIASLVVLFDVVDRQESPKGIGSDNFEAAHIVHSLVQ</sequence>
<evidence type="ECO:0000313" key="2">
    <source>
        <dbReference type="EMBL" id="KAG2321269.1"/>
    </source>
</evidence>
<evidence type="ECO:0000313" key="3">
    <source>
        <dbReference type="Proteomes" id="UP000886595"/>
    </source>
</evidence>
<name>A0A8X7W076_BRACI</name>